<keyword evidence="16" id="KW-1185">Reference proteome</keyword>
<dbReference type="FunFam" id="3.40.850.10:FF:000046">
    <property type="entry name" value="Kinesin-like protein"/>
    <property type="match status" value="1"/>
</dbReference>
<dbReference type="InterPro" id="IPR027640">
    <property type="entry name" value="Kinesin-like_fam"/>
</dbReference>
<comment type="similarity">
    <text evidence="2">Belongs to the TRAFAC class myosin-kinesin ATPase superfamily. Kinesin family. KIN-14 subfamily.</text>
</comment>
<dbReference type="eggNOG" id="KOG0239">
    <property type="taxonomic scope" value="Eukaryota"/>
</dbReference>
<feature type="coiled-coil region" evidence="12">
    <location>
        <begin position="214"/>
        <end position="345"/>
    </location>
</feature>
<protein>
    <recommendedName>
        <fullName evidence="11">Kinesin-like protein</fullName>
    </recommendedName>
</protein>
<dbReference type="STRING" id="246437.L9L3B5"/>
<evidence type="ECO:0000256" key="5">
    <source>
        <dbReference type="ARBA" id="ARBA00022741"/>
    </source>
</evidence>
<evidence type="ECO:0000313" key="15">
    <source>
        <dbReference type="EMBL" id="ELW69536.1"/>
    </source>
</evidence>
<dbReference type="InterPro" id="IPR001752">
    <property type="entry name" value="Kinesin_motor_dom"/>
</dbReference>
<evidence type="ECO:0000256" key="7">
    <source>
        <dbReference type="ARBA" id="ARBA00023054"/>
    </source>
</evidence>
<dbReference type="PANTHER" id="PTHR47972:SF45">
    <property type="entry name" value="PROTEIN CLARET SEGREGATIONAL"/>
    <property type="match status" value="1"/>
</dbReference>
<dbReference type="PROSITE" id="PS50067">
    <property type="entry name" value="KINESIN_MOTOR_2"/>
    <property type="match status" value="1"/>
</dbReference>
<dbReference type="EMBL" id="KB320527">
    <property type="protein sequence ID" value="ELW69536.1"/>
    <property type="molecule type" value="Genomic_DNA"/>
</dbReference>
<evidence type="ECO:0000256" key="9">
    <source>
        <dbReference type="ARBA" id="ARBA00023212"/>
    </source>
</evidence>
<comment type="subcellular location">
    <subcellularLocation>
        <location evidence="1">Cytoplasm</location>
        <location evidence="1">Cytoskeleton</location>
    </subcellularLocation>
</comment>
<keyword evidence="3" id="KW-0963">Cytoplasm</keyword>
<keyword evidence="7 12" id="KW-0175">Coiled coil</keyword>
<evidence type="ECO:0000256" key="1">
    <source>
        <dbReference type="ARBA" id="ARBA00004245"/>
    </source>
</evidence>
<reference evidence="16" key="2">
    <citation type="journal article" date="2013" name="Nat. Commun.">
        <title>Genome of the Chinese tree shrew.</title>
        <authorList>
            <person name="Fan Y."/>
            <person name="Huang Z.Y."/>
            <person name="Cao C.C."/>
            <person name="Chen C.S."/>
            <person name="Chen Y.X."/>
            <person name="Fan D.D."/>
            <person name="He J."/>
            <person name="Hou H.L."/>
            <person name="Hu L."/>
            <person name="Hu X.T."/>
            <person name="Jiang X.T."/>
            <person name="Lai R."/>
            <person name="Lang Y.S."/>
            <person name="Liang B."/>
            <person name="Liao S.G."/>
            <person name="Mu D."/>
            <person name="Ma Y.Y."/>
            <person name="Niu Y.Y."/>
            <person name="Sun X.Q."/>
            <person name="Xia J.Q."/>
            <person name="Xiao J."/>
            <person name="Xiong Z.Q."/>
            <person name="Xu L."/>
            <person name="Yang L."/>
            <person name="Zhang Y."/>
            <person name="Zhao W."/>
            <person name="Zhao X.D."/>
            <person name="Zheng Y.T."/>
            <person name="Zhou J.M."/>
            <person name="Zhu Y.B."/>
            <person name="Zhang G.J."/>
            <person name="Wang J."/>
            <person name="Yao Y.G."/>
        </authorList>
    </citation>
    <scope>NUCLEOTIDE SEQUENCE [LARGE SCALE GENOMIC DNA]</scope>
</reference>
<feature type="compositionally biased region" description="Low complexity" evidence="13">
    <location>
        <begin position="174"/>
        <end position="188"/>
    </location>
</feature>
<accession>L9L3B5</accession>
<feature type="region of interest" description="Disordered" evidence="13">
    <location>
        <begin position="152"/>
        <end position="202"/>
    </location>
</feature>
<keyword evidence="9" id="KW-0206">Cytoskeleton</keyword>
<evidence type="ECO:0000256" key="13">
    <source>
        <dbReference type="SAM" id="MobiDB-lite"/>
    </source>
</evidence>
<dbReference type="Gene3D" id="1.10.287.1490">
    <property type="match status" value="1"/>
</dbReference>
<reference evidence="16" key="1">
    <citation type="submission" date="2012-07" db="EMBL/GenBank/DDBJ databases">
        <title>Genome of the Chinese tree shrew, a rising model animal genetically related to primates.</title>
        <authorList>
            <person name="Zhang G."/>
            <person name="Fan Y."/>
            <person name="Yao Y."/>
            <person name="Huang Z."/>
        </authorList>
    </citation>
    <scope>NUCLEOTIDE SEQUENCE [LARGE SCALE GENOMIC DNA]</scope>
</reference>
<dbReference type="SUPFAM" id="SSF52540">
    <property type="entry name" value="P-loop containing nucleoside triphosphate hydrolases"/>
    <property type="match status" value="1"/>
</dbReference>
<evidence type="ECO:0000256" key="11">
    <source>
        <dbReference type="RuleBase" id="RU000394"/>
    </source>
</evidence>
<dbReference type="FunCoup" id="L9L3B5">
    <property type="interactions" value="673"/>
</dbReference>
<keyword evidence="5 10" id="KW-0547">Nucleotide-binding</keyword>
<dbReference type="Gene3D" id="3.40.850.10">
    <property type="entry name" value="Kinesin motor domain"/>
    <property type="match status" value="1"/>
</dbReference>
<name>L9L3B5_TUPCH</name>
<dbReference type="SMART" id="SM00129">
    <property type="entry name" value="KISc"/>
    <property type="match status" value="1"/>
</dbReference>
<keyword evidence="8 10" id="KW-0505">Motor protein</keyword>
<evidence type="ECO:0000256" key="3">
    <source>
        <dbReference type="ARBA" id="ARBA00022490"/>
    </source>
</evidence>
<feature type="domain" description="Kinesin motor" evidence="14">
    <location>
        <begin position="345"/>
        <end position="698"/>
    </location>
</feature>
<dbReference type="AlphaFoldDB" id="L9L3B5"/>
<dbReference type="GO" id="GO:0005874">
    <property type="term" value="C:microtubule"/>
    <property type="evidence" value="ECO:0007669"/>
    <property type="project" value="UniProtKB-KW"/>
</dbReference>
<dbReference type="GO" id="GO:0003777">
    <property type="term" value="F:microtubule motor activity"/>
    <property type="evidence" value="ECO:0007669"/>
    <property type="project" value="InterPro"/>
</dbReference>
<dbReference type="InParanoid" id="L9L3B5"/>
<evidence type="ECO:0000256" key="2">
    <source>
        <dbReference type="ARBA" id="ARBA00010899"/>
    </source>
</evidence>
<organism evidence="15 16">
    <name type="scientific">Tupaia chinensis</name>
    <name type="common">Chinese tree shrew</name>
    <name type="synonym">Tupaia belangeri chinensis</name>
    <dbReference type="NCBI Taxonomy" id="246437"/>
    <lineage>
        <taxon>Eukaryota</taxon>
        <taxon>Metazoa</taxon>
        <taxon>Chordata</taxon>
        <taxon>Craniata</taxon>
        <taxon>Vertebrata</taxon>
        <taxon>Euteleostomi</taxon>
        <taxon>Mammalia</taxon>
        <taxon>Eutheria</taxon>
        <taxon>Euarchontoglires</taxon>
        <taxon>Scandentia</taxon>
        <taxon>Tupaiidae</taxon>
        <taxon>Tupaia</taxon>
    </lineage>
</organism>
<evidence type="ECO:0000256" key="6">
    <source>
        <dbReference type="ARBA" id="ARBA00022840"/>
    </source>
</evidence>
<dbReference type="GO" id="GO:0008017">
    <property type="term" value="F:microtubule binding"/>
    <property type="evidence" value="ECO:0007669"/>
    <property type="project" value="InterPro"/>
</dbReference>
<evidence type="ECO:0000256" key="12">
    <source>
        <dbReference type="SAM" id="Coils"/>
    </source>
</evidence>
<dbReference type="Pfam" id="PF00225">
    <property type="entry name" value="Kinesin"/>
    <property type="match status" value="1"/>
</dbReference>
<evidence type="ECO:0000313" key="16">
    <source>
        <dbReference type="Proteomes" id="UP000011518"/>
    </source>
</evidence>
<dbReference type="PRINTS" id="PR00380">
    <property type="entry name" value="KINESINHEAVY"/>
</dbReference>
<dbReference type="GO" id="GO:0005524">
    <property type="term" value="F:ATP binding"/>
    <property type="evidence" value="ECO:0007669"/>
    <property type="project" value="UniProtKB-UniRule"/>
</dbReference>
<keyword evidence="4 11" id="KW-0493">Microtubule</keyword>
<dbReference type="InterPro" id="IPR027417">
    <property type="entry name" value="P-loop_NTPase"/>
</dbReference>
<evidence type="ECO:0000256" key="10">
    <source>
        <dbReference type="PROSITE-ProRule" id="PRU00283"/>
    </source>
</evidence>
<gene>
    <name evidence="15" type="ORF">TREES_T100009674</name>
</gene>
<sequence>MLASPWLLACAEGGDPSVPVAVGRRGSAWRLPGDRRCQPALPQPQLLEALPHFLSPGFRISNSQTRGTRFRLFVLNAGMCEKDIAMTSAFGTLVSQAKSFCGVASHCCCFVVKEGERGLQLFGSSPSSGCADSQWAWLISLSSFWFWYSAAPRSRRQPPSPGEKAQKVPKKTGPRSSTAVPSASAAPPMVAGKKPGKRPAWDLKGQLCDLNAELKRCRERSHTLDQENQQLRDQLRDAQQQAQALGTERRTLEEELTREGLVQKLQKEQLEWQEERRGLTSQLEEQERRLQASEAALSSSRAEVTSLQQEVAAQATLLEEREERLHGLEMERRRLHNQLQELKGNIRVFCRVRPVLPGEPTPTPGFLLFPPGPGGSADLPTHLSLFRSDERRATLSGAPAPTNRHDFSFDRVFPPGSGQDEVFEEIAMLVQSALDGYPVCIFAYGQTGSGKTYTMEGGPGGDPQLEGMIPRALRHLFSVAQELGCQGWTYSFVASYVEIYNETVRDLLATGARKGQGGECEIRRAGPGSEELTVTNARYVPVSCEKEVEALLQLARQNRAVARTAQNERSSRSHSVFQLQISGEHASRGLQCGAPLSLVDLAGSERLDPGLGLGPGEKERLRETQAINSSLSTLGLVIMALSNKESHVPYRNSKLTYLLQNSLGGSAKMLMFVNISPLEENASETLNSLRFASKVNQCVIGTAQANRK</sequence>
<dbReference type="InterPro" id="IPR036961">
    <property type="entry name" value="Kinesin_motor_dom_sf"/>
</dbReference>
<dbReference type="PANTHER" id="PTHR47972">
    <property type="entry name" value="KINESIN-LIKE PROTEIN KLP-3"/>
    <property type="match status" value="1"/>
</dbReference>
<keyword evidence="6 10" id="KW-0067">ATP-binding</keyword>
<proteinExistence type="inferred from homology"/>
<dbReference type="PROSITE" id="PS00411">
    <property type="entry name" value="KINESIN_MOTOR_1"/>
    <property type="match status" value="1"/>
</dbReference>
<evidence type="ECO:0000259" key="14">
    <source>
        <dbReference type="PROSITE" id="PS50067"/>
    </source>
</evidence>
<dbReference type="InterPro" id="IPR019821">
    <property type="entry name" value="Kinesin_motor_CS"/>
</dbReference>
<dbReference type="Proteomes" id="UP000011518">
    <property type="component" value="Unassembled WGS sequence"/>
</dbReference>
<dbReference type="GO" id="GO:0007018">
    <property type="term" value="P:microtubule-based movement"/>
    <property type="evidence" value="ECO:0007669"/>
    <property type="project" value="InterPro"/>
</dbReference>
<evidence type="ECO:0000256" key="4">
    <source>
        <dbReference type="ARBA" id="ARBA00022701"/>
    </source>
</evidence>
<dbReference type="CDD" id="cd01366">
    <property type="entry name" value="KISc_C_terminal"/>
    <property type="match status" value="1"/>
</dbReference>
<feature type="binding site" evidence="10">
    <location>
        <begin position="445"/>
        <end position="452"/>
    </location>
    <ligand>
        <name>ATP</name>
        <dbReference type="ChEBI" id="CHEBI:30616"/>
    </ligand>
</feature>
<evidence type="ECO:0000256" key="8">
    <source>
        <dbReference type="ARBA" id="ARBA00023175"/>
    </source>
</evidence>